<evidence type="ECO:0000313" key="5">
    <source>
        <dbReference type="Proteomes" id="UP000648663"/>
    </source>
</evidence>
<reference evidence="5" key="2">
    <citation type="journal article" date="2019" name="Int. J. Syst. Evol. Microbiol.">
        <title>The Global Catalogue of Microorganisms (GCM) 10K type strain sequencing project: providing services to taxonomists for standard genome sequencing and annotation.</title>
        <authorList>
            <consortium name="The Broad Institute Genomics Platform"/>
            <consortium name="The Broad Institute Genome Sequencing Center for Infectious Disease"/>
            <person name="Wu L."/>
            <person name="Ma J."/>
        </authorList>
    </citation>
    <scope>NUCLEOTIDE SEQUENCE [LARGE SCALE GENOMIC DNA]</scope>
    <source>
        <strain evidence="5">CGMCC 4.5581</strain>
    </source>
</reference>
<reference evidence="2" key="1">
    <citation type="journal article" date="2014" name="Int. J. Syst. Evol. Microbiol.">
        <title>Complete genome of a new Firmicutes species belonging to the dominant human colonic microbiota ('Ruminococcus bicirculans') reveals two chromosomes and a selective capacity to utilize plant glucans.</title>
        <authorList>
            <consortium name="NISC Comparative Sequencing Program"/>
            <person name="Wegmann U."/>
            <person name="Louis P."/>
            <person name="Goesmann A."/>
            <person name="Henrissat B."/>
            <person name="Duncan S.H."/>
            <person name="Flint H.J."/>
        </authorList>
    </citation>
    <scope>NUCLEOTIDE SEQUENCE</scope>
    <source>
        <strain evidence="2">CGMCC 4.5581</strain>
    </source>
</reference>
<keyword evidence="5" id="KW-1185">Reference proteome</keyword>
<reference evidence="2" key="4">
    <citation type="submission" date="2024-05" db="EMBL/GenBank/DDBJ databases">
        <authorList>
            <person name="Sun Q."/>
            <person name="Zhou Y."/>
        </authorList>
    </citation>
    <scope>NUCLEOTIDE SEQUENCE</scope>
    <source>
        <strain evidence="2">CGMCC 4.5581</strain>
    </source>
</reference>
<accession>A0A846M2R9</accession>
<dbReference type="RefSeq" id="WP_166757484.1">
    <property type="nucleotide sequence ID" value="NZ_BAABJU010000002.1"/>
</dbReference>
<evidence type="ECO:0000313" key="2">
    <source>
        <dbReference type="EMBL" id="GGL82543.1"/>
    </source>
</evidence>
<dbReference type="EMBL" id="JAAMPA010000003">
    <property type="protein sequence ID" value="NIH69939.1"/>
    <property type="molecule type" value="Genomic_DNA"/>
</dbReference>
<name>A0A846M2R9_9ACTN</name>
<sequence>MPENSSSGRGRHRKDPANFRERLPDVDLEVATKTLVLISKALALGNQVAAVLGQHDDPTQWAGSTVVMLVLSAGNALVCRLRRQSN</sequence>
<proteinExistence type="predicted"/>
<comment type="caution">
    <text evidence="3">The sequence shown here is derived from an EMBL/GenBank/DDBJ whole genome shotgun (WGS) entry which is preliminary data.</text>
</comment>
<evidence type="ECO:0000313" key="4">
    <source>
        <dbReference type="Proteomes" id="UP000552836"/>
    </source>
</evidence>
<feature type="region of interest" description="Disordered" evidence="1">
    <location>
        <begin position="1"/>
        <end position="21"/>
    </location>
</feature>
<dbReference type="AlphaFoldDB" id="A0A846M2R9"/>
<dbReference type="EMBL" id="BMMI01000010">
    <property type="protein sequence ID" value="GGL82543.1"/>
    <property type="molecule type" value="Genomic_DNA"/>
</dbReference>
<dbReference type="Proteomes" id="UP000552836">
    <property type="component" value="Unassembled WGS sequence"/>
</dbReference>
<dbReference type="Proteomes" id="UP000648663">
    <property type="component" value="Unassembled WGS sequence"/>
</dbReference>
<reference evidence="3 4" key="3">
    <citation type="submission" date="2020-02" db="EMBL/GenBank/DDBJ databases">
        <title>Sequencing the genomes of 1000 actinobacteria strains.</title>
        <authorList>
            <person name="Klenk H.-P."/>
        </authorList>
    </citation>
    <scope>NUCLEOTIDE SEQUENCE [LARGE SCALE GENOMIC DNA]</scope>
    <source>
        <strain evidence="3 4">DSM 45201</strain>
    </source>
</reference>
<protein>
    <submittedName>
        <fullName evidence="3">Uncharacterized protein</fullName>
    </submittedName>
</protein>
<evidence type="ECO:0000256" key="1">
    <source>
        <dbReference type="SAM" id="MobiDB-lite"/>
    </source>
</evidence>
<gene>
    <name evidence="3" type="ORF">FB380_004437</name>
    <name evidence="2" type="ORF">GCM10011589_43740</name>
</gene>
<evidence type="ECO:0000313" key="3">
    <source>
        <dbReference type="EMBL" id="NIH69939.1"/>
    </source>
</evidence>
<organism evidence="3 4">
    <name type="scientific">Modestobacter marinus</name>
    <dbReference type="NCBI Taxonomy" id="477641"/>
    <lineage>
        <taxon>Bacteria</taxon>
        <taxon>Bacillati</taxon>
        <taxon>Actinomycetota</taxon>
        <taxon>Actinomycetes</taxon>
        <taxon>Geodermatophilales</taxon>
        <taxon>Geodermatophilaceae</taxon>
        <taxon>Modestobacter</taxon>
    </lineage>
</organism>